<dbReference type="SUPFAM" id="SSF53756">
    <property type="entry name" value="UDP-Glycosyltransferase/glycogen phosphorylase"/>
    <property type="match status" value="1"/>
</dbReference>
<proteinExistence type="predicted"/>
<dbReference type="AlphaFoldDB" id="A0AAV1JHD4"/>
<name>A0AAV1JHD4_9NEOP</name>
<dbReference type="Proteomes" id="UP001497472">
    <property type="component" value="Unassembled WGS sequence"/>
</dbReference>
<dbReference type="EMBL" id="CAVLEF010000009">
    <property type="protein sequence ID" value="CAK1547649.1"/>
    <property type="molecule type" value="Genomic_DNA"/>
</dbReference>
<keyword evidence="1" id="KW-0732">Signal</keyword>
<organism evidence="2 3">
    <name type="scientific">Leptosia nina</name>
    <dbReference type="NCBI Taxonomy" id="320188"/>
    <lineage>
        <taxon>Eukaryota</taxon>
        <taxon>Metazoa</taxon>
        <taxon>Ecdysozoa</taxon>
        <taxon>Arthropoda</taxon>
        <taxon>Hexapoda</taxon>
        <taxon>Insecta</taxon>
        <taxon>Pterygota</taxon>
        <taxon>Neoptera</taxon>
        <taxon>Endopterygota</taxon>
        <taxon>Lepidoptera</taxon>
        <taxon>Glossata</taxon>
        <taxon>Ditrysia</taxon>
        <taxon>Papilionoidea</taxon>
        <taxon>Pieridae</taxon>
        <taxon>Pierinae</taxon>
        <taxon>Leptosia</taxon>
    </lineage>
</organism>
<keyword evidence="3" id="KW-1185">Reference proteome</keyword>
<accession>A0AAV1JHD4</accession>
<reference evidence="2 3" key="1">
    <citation type="submission" date="2023-11" db="EMBL/GenBank/DDBJ databases">
        <authorList>
            <person name="Okamura Y."/>
        </authorList>
    </citation>
    <scope>NUCLEOTIDE SEQUENCE [LARGE SCALE GENOMIC DNA]</scope>
</reference>
<feature type="chain" id="PRO_5043807787" evidence="1">
    <location>
        <begin position="18"/>
        <end position="102"/>
    </location>
</feature>
<gene>
    <name evidence="2" type="ORF">LNINA_LOCUS7109</name>
</gene>
<comment type="caution">
    <text evidence="2">The sequence shown here is derived from an EMBL/GenBank/DDBJ whole genome shotgun (WGS) entry which is preliminary data.</text>
</comment>
<protein>
    <submittedName>
        <fullName evidence="2">Uncharacterized protein</fullName>
    </submittedName>
</protein>
<evidence type="ECO:0000256" key="1">
    <source>
        <dbReference type="SAM" id="SignalP"/>
    </source>
</evidence>
<evidence type="ECO:0000313" key="3">
    <source>
        <dbReference type="Proteomes" id="UP001497472"/>
    </source>
</evidence>
<evidence type="ECO:0000313" key="2">
    <source>
        <dbReference type="EMBL" id="CAK1547649.1"/>
    </source>
</evidence>
<feature type="signal peptide" evidence="1">
    <location>
        <begin position="1"/>
        <end position="17"/>
    </location>
</feature>
<sequence>MLVILACFISMFSMGDAARILAVYPIPSVSHNLVFRRVTQLINRGHLVTVITTDPAFPKDRSPVNLTEIDVHHTSYSKFKKLFKVTENKTNRIDEVKTRTGW</sequence>